<dbReference type="PANTHER" id="PTHR30629:SF2">
    <property type="entry name" value="PROPHAGE INTEGRASE INTS-RELATED"/>
    <property type="match status" value="1"/>
</dbReference>
<evidence type="ECO:0000256" key="3">
    <source>
        <dbReference type="ARBA" id="ARBA00023125"/>
    </source>
</evidence>
<dbReference type="InterPro" id="IPR002104">
    <property type="entry name" value="Integrase_catalytic"/>
</dbReference>
<accession>A0ABX7WGN6</accession>
<feature type="domain" description="Tyr recombinase" evidence="6">
    <location>
        <begin position="283"/>
        <end position="465"/>
    </location>
</feature>
<organism evidence="7 8">
    <name type="scientific">Halomonas sulfidivorans</name>
    <dbReference type="NCBI Taxonomy" id="2733488"/>
    <lineage>
        <taxon>Bacteria</taxon>
        <taxon>Pseudomonadati</taxon>
        <taxon>Pseudomonadota</taxon>
        <taxon>Gammaproteobacteria</taxon>
        <taxon>Oceanospirillales</taxon>
        <taxon>Halomonadaceae</taxon>
        <taxon>Halomonas</taxon>
    </lineage>
</organism>
<keyword evidence="8" id="KW-1185">Reference proteome</keyword>
<dbReference type="RefSeq" id="WP_209472744.1">
    <property type="nucleotide sequence ID" value="NZ_CP053383.1"/>
</dbReference>
<keyword evidence="2" id="KW-0229">DNA integration</keyword>
<name>A0ABX7WGN6_9GAMM</name>
<dbReference type="InterPro" id="IPR013762">
    <property type="entry name" value="Integrase-like_cat_sf"/>
</dbReference>
<proteinExistence type="inferred from homology"/>
<dbReference type="InterPro" id="IPR025166">
    <property type="entry name" value="Integrase_DNA_bind_dom"/>
</dbReference>
<evidence type="ECO:0000256" key="2">
    <source>
        <dbReference type="ARBA" id="ARBA00022908"/>
    </source>
</evidence>
<dbReference type="Gene3D" id="1.10.443.10">
    <property type="entry name" value="Intergrase catalytic core"/>
    <property type="match status" value="1"/>
</dbReference>
<dbReference type="InterPro" id="IPR038488">
    <property type="entry name" value="Integrase_DNA-bd_sf"/>
</dbReference>
<keyword evidence="4" id="KW-0233">DNA recombination</keyword>
<gene>
    <name evidence="7" type="ORF">HNO53_13100</name>
</gene>
<evidence type="ECO:0000313" key="8">
    <source>
        <dbReference type="Proteomes" id="UP000671845"/>
    </source>
</evidence>
<dbReference type="PANTHER" id="PTHR30629">
    <property type="entry name" value="PROPHAGE INTEGRASE"/>
    <property type="match status" value="1"/>
</dbReference>
<dbReference type="SUPFAM" id="SSF56349">
    <property type="entry name" value="DNA breaking-rejoining enzymes"/>
    <property type="match status" value="1"/>
</dbReference>
<evidence type="ECO:0000256" key="4">
    <source>
        <dbReference type="ARBA" id="ARBA00023172"/>
    </source>
</evidence>
<dbReference type="InterPro" id="IPR011010">
    <property type="entry name" value="DNA_brk_join_enz"/>
</dbReference>
<evidence type="ECO:0000259" key="6">
    <source>
        <dbReference type="PROSITE" id="PS51898"/>
    </source>
</evidence>
<dbReference type="Gene3D" id="3.30.160.390">
    <property type="entry name" value="Integrase, DNA-binding domain"/>
    <property type="match status" value="1"/>
</dbReference>
<dbReference type="InterPro" id="IPR050808">
    <property type="entry name" value="Phage_Integrase"/>
</dbReference>
<dbReference type="InterPro" id="IPR010998">
    <property type="entry name" value="Integrase_recombinase_N"/>
</dbReference>
<dbReference type="Pfam" id="PF00589">
    <property type="entry name" value="Phage_integrase"/>
    <property type="match status" value="1"/>
</dbReference>
<dbReference type="Pfam" id="PF13356">
    <property type="entry name" value="Arm-DNA-bind_3"/>
    <property type="match status" value="1"/>
</dbReference>
<sequence length="546" mass="62640">MPKNNHLRNKTATGYERAPGQSKTPVVDVELNKHFLTGLDKELRERDPVYTAYTSITYRETRDDHAQVCIRVTTTHQAAWVIHYRPRPGASERSYKIASFEDIDLKQAVKLAKEARIAISEGKHPKDAQRQKVALEGPTLAQCLEDKIRERGIRPERPKGLAQSTVKTHRKHMRILESYGLANRHMTTITSYEVRQVHDQIPKDVRKRGAKRGEGYATAAKVVNLINELYRFAEKNYETEDLPPQKIITHNPCDPLKATKTVGSDHRVRKASDRSIRQAELARFWTVLDGLKDYEPDRHNKNVASHIIGRAYLMFMLMTGMRGGALSNLKFRMYKPQEKSLYIVGDDKYLMKADNDFMLPLSDEAADIIEDMRRRHGNFSEFIFPNLTGKKGAAIGVPDWTRWVRERVQIDFTPHGLRSTYITCAESCKVPVNIYKQLVDHGNQPQDVTSGYTRSEIETMRFYAQAITDFILENAGVKRKPKEKVFTADANPFNIKDELHAEIQSLAESANKSVRDMYEQCIKLGTFAHKYPDMQAKQLLEMIAMF</sequence>
<dbReference type="EMBL" id="CP053383">
    <property type="protein sequence ID" value="QTP59573.1"/>
    <property type="molecule type" value="Genomic_DNA"/>
</dbReference>
<dbReference type="Gene3D" id="1.10.150.130">
    <property type="match status" value="1"/>
</dbReference>
<evidence type="ECO:0000313" key="7">
    <source>
        <dbReference type="EMBL" id="QTP59573.1"/>
    </source>
</evidence>
<feature type="region of interest" description="Disordered" evidence="5">
    <location>
        <begin position="1"/>
        <end position="23"/>
    </location>
</feature>
<protein>
    <submittedName>
        <fullName evidence="7">Tyrosine-type recombinase/integrase</fullName>
    </submittedName>
</protein>
<reference evidence="7 8" key="1">
    <citation type="journal article" date="2021" name="Front. Microbiol.">
        <title>Aerobic Denitrification and Heterotrophic Sulfur Oxidation in the Genus Halomonas Revealed by Six Novel Species Characterizations and Genome-Based Analysis.</title>
        <authorList>
            <person name="Wang L."/>
            <person name="Shao Z."/>
        </authorList>
    </citation>
    <scope>NUCLEOTIDE SEQUENCE [LARGE SCALE GENOMIC DNA]</scope>
    <source>
        <strain evidence="7 8">MCCC 1A13718</strain>
    </source>
</reference>
<evidence type="ECO:0000256" key="5">
    <source>
        <dbReference type="SAM" id="MobiDB-lite"/>
    </source>
</evidence>
<dbReference type="Proteomes" id="UP000671845">
    <property type="component" value="Chromosome"/>
</dbReference>
<dbReference type="PROSITE" id="PS51898">
    <property type="entry name" value="TYR_RECOMBINASE"/>
    <property type="match status" value="1"/>
</dbReference>
<evidence type="ECO:0000256" key="1">
    <source>
        <dbReference type="ARBA" id="ARBA00008857"/>
    </source>
</evidence>
<keyword evidence="3" id="KW-0238">DNA-binding</keyword>
<comment type="similarity">
    <text evidence="1">Belongs to the 'phage' integrase family.</text>
</comment>